<gene>
    <name evidence="2" type="ORF">A2226_00210</name>
</gene>
<evidence type="ECO:0008006" key="4">
    <source>
        <dbReference type="Google" id="ProtNLM"/>
    </source>
</evidence>
<proteinExistence type="predicted"/>
<evidence type="ECO:0000313" key="2">
    <source>
        <dbReference type="EMBL" id="OHA54290.1"/>
    </source>
</evidence>
<comment type="caution">
    <text evidence="2">The sequence shown here is derived from an EMBL/GenBank/DDBJ whole genome shotgun (WGS) entry which is preliminary data.</text>
</comment>
<reference evidence="2 3" key="1">
    <citation type="journal article" date="2016" name="Nat. Commun.">
        <title>Thousands of microbial genomes shed light on interconnected biogeochemical processes in an aquifer system.</title>
        <authorList>
            <person name="Anantharaman K."/>
            <person name="Brown C.T."/>
            <person name="Hug L.A."/>
            <person name="Sharon I."/>
            <person name="Castelle C.J."/>
            <person name="Probst A.J."/>
            <person name="Thomas B.C."/>
            <person name="Singh A."/>
            <person name="Wilkins M.J."/>
            <person name="Karaoz U."/>
            <person name="Brodie E.L."/>
            <person name="Williams K.H."/>
            <person name="Hubbard S.S."/>
            <person name="Banfield J.F."/>
        </authorList>
    </citation>
    <scope>NUCLEOTIDE SEQUENCE [LARGE SCALE GENOMIC DNA]</scope>
</reference>
<name>A0A1G2Q131_9BACT</name>
<feature type="transmembrane region" description="Helical" evidence="1">
    <location>
        <begin position="34"/>
        <end position="52"/>
    </location>
</feature>
<dbReference type="EMBL" id="MHTB01000052">
    <property type="protein sequence ID" value="OHA54290.1"/>
    <property type="molecule type" value="Genomic_DNA"/>
</dbReference>
<keyword evidence="1" id="KW-0472">Membrane</keyword>
<evidence type="ECO:0000313" key="3">
    <source>
        <dbReference type="Proteomes" id="UP000178936"/>
    </source>
</evidence>
<keyword evidence="1" id="KW-0812">Transmembrane</keyword>
<dbReference type="AlphaFoldDB" id="A0A1G2Q131"/>
<sequence length="119" mass="13325">MINKITAFFGSLMFVIGLLGFFMPNVLYLIQFDLFQSFIYVVLGAIGLKLGFGQSTTKSQLTYLQGLAITNLLLMMIGIFWPNLGDIVHLEVPEHFFHGAVGLTSALAADYFRKRQTIQ</sequence>
<protein>
    <recommendedName>
        <fullName evidence="4">DUF4383 domain-containing protein</fullName>
    </recommendedName>
</protein>
<evidence type="ECO:0000256" key="1">
    <source>
        <dbReference type="SAM" id="Phobius"/>
    </source>
</evidence>
<feature type="transmembrane region" description="Helical" evidence="1">
    <location>
        <begin position="7"/>
        <end position="28"/>
    </location>
</feature>
<accession>A0A1G2Q131</accession>
<feature type="transmembrane region" description="Helical" evidence="1">
    <location>
        <begin position="96"/>
        <end position="112"/>
    </location>
</feature>
<organism evidence="2 3">
    <name type="scientific">Candidatus Veblenbacteria bacterium RIFOXYA2_FULL_43_9</name>
    <dbReference type="NCBI Taxonomy" id="1802425"/>
    <lineage>
        <taxon>Bacteria</taxon>
        <taxon>Candidatus Vebleniibacteriota</taxon>
    </lineage>
</organism>
<feature type="transmembrane region" description="Helical" evidence="1">
    <location>
        <begin position="64"/>
        <end position="84"/>
    </location>
</feature>
<keyword evidence="1" id="KW-1133">Transmembrane helix</keyword>
<dbReference type="Proteomes" id="UP000178936">
    <property type="component" value="Unassembled WGS sequence"/>
</dbReference>